<keyword evidence="2" id="KW-1133">Transmembrane helix</keyword>
<accession>A0A5D5AKT1</accession>
<proteinExistence type="predicted"/>
<comment type="caution">
    <text evidence="3">The sequence shown here is derived from an EMBL/GenBank/DDBJ whole genome shotgun (WGS) entry which is preliminary data.</text>
</comment>
<dbReference type="EMBL" id="VTAW01000049">
    <property type="protein sequence ID" value="TYT60342.1"/>
    <property type="molecule type" value="Genomic_DNA"/>
</dbReference>
<evidence type="ECO:0000313" key="3">
    <source>
        <dbReference type="EMBL" id="TYT60342.1"/>
    </source>
</evidence>
<evidence type="ECO:0000313" key="4">
    <source>
        <dbReference type="Proteomes" id="UP000324104"/>
    </source>
</evidence>
<feature type="compositionally biased region" description="Basic and acidic residues" evidence="1">
    <location>
        <begin position="77"/>
        <end position="96"/>
    </location>
</feature>
<dbReference type="Proteomes" id="UP000324104">
    <property type="component" value="Unassembled WGS sequence"/>
</dbReference>
<dbReference type="AlphaFoldDB" id="A0A5D5AKT1"/>
<feature type="transmembrane region" description="Helical" evidence="2">
    <location>
        <begin position="7"/>
        <end position="29"/>
    </location>
</feature>
<feature type="transmembrane region" description="Helical" evidence="2">
    <location>
        <begin position="35"/>
        <end position="57"/>
    </location>
</feature>
<dbReference type="RefSeq" id="WP_149083128.1">
    <property type="nucleotide sequence ID" value="NZ_VTAW01000049.1"/>
</dbReference>
<sequence>MGRLSTFLLKGLGLFLLGVIALFVAWTIISTVVSLVVSVLVTAAVLGAIALAAYGLYTLLSGDDDQHSVDSTPIGRSLEDRDREATPADPETRVRSRYVDGEIDEAELERELDYLLEENDGIDRQRSRSDSREFDRR</sequence>
<evidence type="ECO:0000256" key="1">
    <source>
        <dbReference type="SAM" id="MobiDB-lite"/>
    </source>
</evidence>
<keyword evidence="2" id="KW-0812">Transmembrane</keyword>
<keyword evidence="2" id="KW-0472">Membrane</keyword>
<organism evidence="3 4">
    <name type="scientific">Natrialba swarupiae</name>
    <dbReference type="NCBI Taxonomy" id="2448032"/>
    <lineage>
        <taxon>Archaea</taxon>
        <taxon>Methanobacteriati</taxon>
        <taxon>Methanobacteriota</taxon>
        <taxon>Stenosarchaea group</taxon>
        <taxon>Halobacteria</taxon>
        <taxon>Halobacteriales</taxon>
        <taxon>Natrialbaceae</taxon>
        <taxon>Natrialba</taxon>
    </lineage>
</organism>
<name>A0A5D5AKT1_9EURY</name>
<feature type="region of interest" description="Disordered" evidence="1">
    <location>
        <begin position="61"/>
        <end position="96"/>
    </location>
</feature>
<evidence type="ECO:0000256" key="2">
    <source>
        <dbReference type="SAM" id="Phobius"/>
    </source>
</evidence>
<reference evidence="3 4" key="1">
    <citation type="submission" date="2019-08" db="EMBL/GenBank/DDBJ databases">
        <title>Archaea genome.</title>
        <authorList>
            <person name="Kajale S."/>
            <person name="Shouche Y."/>
            <person name="Deshpande N."/>
            <person name="Sharma A."/>
        </authorList>
    </citation>
    <scope>NUCLEOTIDE SEQUENCE [LARGE SCALE GENOMIC DNA]</scope>
    <source>
        <strain evidence="3 4">ESP3B_9</strain>
    </source>
</reference>
<gene>
    <name evidence="3" type="ORF">FYC77_19330</name>
</gene>
<keyword evidence="4" id="KW-1185">Reference proteome</keyword>
<protein>
    <submittedName>
        <fullName evidence="3">SHOCT domain-containing protein</fullName>
    </submittedName>
</protein>